<dbReference type="Pfam" id="PF06203">
    <property type="entry name" value="CCT"/>
    <property type="match status" value="1"/>
</dbReference>
<evidence type="ECO:0000313" key="8">
    <source>
        <dbReference type="Proteomes" id="UP001237642"/>
    </source>
</evidence>
<dbReference type="GO" id="GO:0005634">
    <property type="term" value="C:nucleus"/>
    <property type="evidence" value="ECO:0007669"/>
    <property type="project" value="UniProtKB-SubCell"/>
</dbReference>
<name>A0AAD8NAK0_9APIA</name>
<evidence type="ECO:0000259" key="6">
    <source>
        <dbReference type="PROSITE" id="PS51514"/>
    </source>
</evidence>
<evidence type="ECO:0000256" key="1">
    <source>
        <dbReference type="ARBA" id="ARBA00004123"/>
    </source>
</evidence>
<evidence type="ECO:0000256" key="4">
    <source>
        <dbReference type="PROSITE-ProRule" id="PRU00357"/>
    </source>
</evidence>
<evidence type="ECO:0000259" key="5">
    <source>
        <dbReference type="PROSITE" id="PS51017"/>
    </source>
</evidence>
<accession>A0AAD8NAK0</accession>
<dbReference type="PANTHER" id="PTHR46058:SF2">
    <property type="entry name" value="PROTEIN BREVIS RADIX-LIKE 3"/>
    <property type="match status" value="1"/>
</dbReference>
<reference evidence="7" key="1">
    <citation type="submission" date="2023-02" db="EMBL/GenBank/DDBJ databases">
        <title>Genome of toxic invasive species Heracleum sosnowskyi carries increased number of genes despite the absence of recent whole-genome duplications.</title>
        <authorList>
            <person name="Schelkunov M."/>
            <person name="Shtratnikova V."/>
            <person name="Makarenko M."/>
            <person name="Klepikova A."/>
            <person name="Omelchenko D."/>
            <person name="Novikova G."/>
            <person name="Obukhova E."/>
            <person name="Bogdanov V."/>
            <person name="Penin A."/>
            <person name="Logacheva M."/>
        </authorList>
    </citation>
    <scope>NUCLEOTIDE SEQUENCE</scope>
    <source>
        <strain evidence="7">Hsosn_3</strain>
        <tissue evidence="7">Leaf</tissue>
    </source>
</reference>
<comment type="caution">
    <text evidence="7">The sequence shown here is derived from an EMBL/GenBank/DDBJ whole genome shotgun (WGS) entry which is preliminary data.</text>
</comment>
<dbReference type="Pfam" id="PF08381">
    <property type="entry name" value="BRX"/>
    <property type="match status" value="1"/>
</dbReference>
<dbReference type="InterPro" id="IPR010402">
    <property type="entry name" value="CCT_domain"/>
</dbReference>
<feature type="domain" description="BRX" evidence="6">
    <location>
        <begin position="282"/>
        <end position="341"/>
    </location>
</feature>
<dbReference type="AlphaFoldDB" id="A0AAD8NAK0"/>
<evidence type="ECO:0000256" key="2">
    <source>
        <dbReference type="ARBA" id="ARBA00009057"/>
    </source>
</evidence>
<dbReference type="PROSITE" id="PS51017">
    <property type="entry name" value="CCT"/>
    <property type="match status" value="1"/>
</dbReference>
<dbReference type="InterPro" id="IPR013591">
    <property type="entry name" value="Brevis_radix_dom"/>
</dbReference>
<dbReference type="Proteomes" id="UP001237642">
    <property type="component" value="Unassembled WGS sequence"/>
</dbReference>
<evidence type="ECO:0000313" key="7">
    <source>
        <dbReference type="EMBL" id="KAK1400488.1"/>
    </source>
</evidence>
<sequence>MGRNGMGMEMEMGRKGMGMKMLGLGTHSARTSVCLVPPIVAVFEERFPELRLVLCISDILFFLRTPKSILVIHPMNRLRNMRDDLLIFWLLSTHDLERRATKMPCFLKYVVSLCSFSTCPFLNIDKNFSRELRGPSEGLEHYQYRLLSTHDLERRATKNALFFEVSLCSFSTCPFLNIDKNFSRELRGPSEGLEHYQYRLSHYGHGIENISQTPDRRSSGGHIYLCTTNLNSNARNGKVHVKEMPTRLKGISSEEATPASTLLSVSGCRVEQVVLLEENEPKEWVAKVEPGVHITFVSMPRGGNDLKHIRFRLTDGIALITCCSSSTYGNCLKKRLLGLRFGRRCLAGICLCNSSVVTSICLYNSLTVVLTVKNDMTVKLIFNQLKLLPWIETRVLIYREKKITRKFEQTIRYAPRKGYVETMRRIKDKFAKRTNAKTKVDQVFSSTIMADTGNGIVHQS</sequence>
<protein>
    <submittedName>
        <fullName evidence="7">Uncharacterized protein</fullName>
    </submittedName>
</protein>
<organism evidence="7 8">
    <name type="scientific">Heracleum sosnowskyi</name>
    <dbReference type="NCBI Taxonomy" id="360622"/>
    <lineage>
        <taxon>Eukaryota</taxon>
        <taxon>Viridiplantae</taxon>
        <taxon>Streptophyta</taxon>
        <taxon>Embryophyta</taxon>
        <taxon>Tracheophyta</taxon>
        <taxon>Spermatophyta</taxon>
        <taxon>Magnoliopsida</taxon>
        <taxon>eudicotyledons</taxon>
        <taxon>Gunneridae</taxon>
        <taxon>Pentapetalae</taxon>
        <taxon>asterids</taxon>
        <taxon>campanulids</taxon>
        <taxon>Apiales</taxon>
        <taxon>Apiaceae</taxon>
        <taxon>Apioideae</taxon>
        <taxon>apioid superclade</taxon>
        <taxon>Tordylieae</taxon>
        <taxon>Tordyliinae</taxon>
        <taxon>Heracleum</taxon>
    </lineage>
</organism>
<comment type="similarity">
    <text evidence="2">Belongs to the BRX family.</text>
</comment>
<feature type="domain" description="CCT" evidence="5">
    <location>
        <begin position="391"/>
        <end position="433"/>
    </location>
</feature>
<gene>
    <name evidence="7" type="ORF">POM88_000093</name>
</gene>
<keyword evidence="8" id="KW-1185">Reference proteome</keyword>
<dbReference type="PANTHER" id="PTHR46058">
    <property type="entry name" value="PROTEIN BREVIS RADIX-LIKE 1"/>
    <property type="match status" value="1"/>
</dbReference>
<dbReference type="InterPro" id="IPR044532">
    <property type="entry name" value="BRX-like"/>
</dbReference>
<keyword evidence="3 4" id="KW-0539">Nucleus</keyword>
<comment type="subcellular location">
    <subcellularLocation>
        <location evidence="1 4">Nucleus</location>
    </subcellularLocation>
</comment>
<dbReference type="PROSITE" id="PS51514">
    <property type="entry name" value="BRX"/>
    <property type="match status" value="1"/>
</dbReference>
<dbReference type="EMBL" id="JAUIZM010000001">
    <property type="protein sequence ID" value="KAK1400488.1"/>
    <property type="molecule type" value="Genomic_DNA"/>
</dbReference>
<proteinExistence type="inferred from homology"/>
<evidence type="ECO:0000256" key="3">
    <source>
        <dbReference type="ARBA" id="ARBA00023242"/>
    </source>
</evidence>
<reference evidence="7" key="2">
    <citation type="submission" date="2023-05" db="EMBL/GenBank/DDBJ databases">
        <authorList>
            <person name="Schelkunov M.I."/>
        </authorList>
    </citation>
    <scope>NUCLEOTIDE SEQUENCE</scope>
    <source>
        <strain evidence="7">Hsosn_3</strain>
        <tissue evidence="7">Leaf</tissue>
    </source>
</reference>